<keyword evidence="3" id="KW-1185">Reference proteome</keyword>
<evidence type="ECO:0000313" key="2">
    <source>
        <dbReference type="EMBL" id="RMX61973.1"/>
    </source>
</evidence>
<proteinExistence type="predicted"/>
<dbReference type="PANTHER" id="PTHR31635:SF196">
    <property type="entry name" value="REVERSE TRANSCRIPTASE DOMAIN-CONTAINING PROTEIN-RELATED"/>
    <property type="match status" value="1"/>
</dbReference>
<dbReference type="VEuPathDB" id="FungiDB:DD237_005717"/>
<dbReference type="EMBL" id="QLLG01000833">
    <property type="protein sequence ID" value="RMX61973.1"/>
    <property type="molecule type" value="Genomic_DNA"/>
</dbReference>
<dbReference type="Proteomes" id="UP000282087">
    <property type="component" value="Unassembled WGS sequence"/>
</dbReference>
<reference evidence="2 3" key="1">
    <citation type="submission" date="2018-06" db="EMBL/GenBank/DDBJ databases">
        <title>Comparative genomics of downy mildews reveals potential adaptations to biotrophy.</title>
        <authorList>
            <person name="Fletcher K."/>
            <person name="Klosterman S.J."/>
            <person name="Derevnina L."/>
            <person name="Martin F."/>
            <person name="Koike S."/>
            <person name="Reyes Chin-Wo S."/>
            <person name="Mou B."/>
            <person name="Michelmore R."/>
        </authorList>
    </citation>
    <scope>NUCLEOTIDE SEQUENCE [LARGE SCALE GENOMIC DNA]</scope>
    <source>
        <strain evidence="2 3">R14</strain>
    </source>
</reference>
<dbReference type="STRING" id="542832.A0A3M6V7S5"/>
<organism evidence="2 3">
    <name type="scientific">Peronospora effusa</name>
    <dbReference type="NCBI Taxonomy" id="542832"/>
    <lineage>
        <taxon>Eukaryota</taxon>
        <taxon>Sar</taxon>
        <taxon>Stramenopiles</taxon>
        <taxon>Oomycota</taxon>
        <taxon>Peronosporomycetes</taxon>
        <taxon>Peronosporales</taxon>
        <taxon>Peronosporaceae</taxon>
        <taxon>Peronospora</taxon>
    </lineage>
</organism>
<gene>
    <name evidence="2" type="ORF">DD238_008348</name>
</gene>
<protein>
    <recommendedName>
        <fullName evidence="1">Reverse transcriptase domain-containing protein</fullName>
    </recommendedName>
</protein>
<dbReference type="Pfam" id="PF00078">
    <property type="entry name" value="RVT_1"/>
    <property type="match status" value="1"/>
</dbReference>
<dbReference type="PANTHER" id="PTHR31635">
    <property type="entry name" value="REVERSE TRANSCRIPTASE DOMAIN-CONTAINING PROTEIN-RELATED"/>
    <property type="match status" value="1"/>
</dbReference>
<name>A0A3M6V7S5_9STRA</name>
<evidence type="ECO:0000259" key="1">
    <source>
        <dbReference type="Pfam" id="PF00078"/>
    </source>
</evidence>
<sequence length="117" mass="13268">MTKFQRRAQISLLYKHSDRTLPSSYRPITLLNVDAKLGPKILAHRLDRVLKYLLHSDQSGFVPGRDIRQAHIRFQALAQLYSTSDTPAGAVLLDFAKAFDSVVWDALDMILQHFGFG</sequence>
<feature type="domain" description="Reverse transcriptase" evidence="1">
    <location>
        <begin position="17"/>
        <end position="116"/>
    </location>
</feature>
<evidence type="ECO:0000313" key="3">
    <source>
        <dbReference type="Proteomes" id="UP000282087"/>
    </source>
</evidence>
<dbReference type="InterPro" id="IPR000477">
    <property type="entry name" value="RT_dom"/>
</dbReference>
<dbReference type="AlphaFoldDB" id="A0A3M6V7S5"/>
<accession>A0A3M6V7S5</accession>
<comment type="caution">
    <text evidence="2">The sequence shown here is derived from an EMBL/GenBank/DDBJ whole genome shotgun (WGS) entry which is preliminary data.</text>
</comment>